<sequence length="154" mass="17781">MAAESEEMPSISEDIEDYNEDLRELKNLIGVASELVEEIDTNFIDIFEKDRRALEEIDVKEPALNYILLEQSKHRDLIEGLKKIFEYCNQLEEFKAALDVQSQPRQKATLQEAKLAFRNGNRLLQELEKSIAQHESIYKTSRSVLTSDNDGFSL</sequence>
<dbReference type="EMBL" id="GECZ01001043">
    <property type="protein sequence ID" value="JAS68726.1"/>
    <property type="molecule type" value="Transcribed_RNA"/>
</dbReference>
<proteinExistence type="predicted"/>
<reference evidence="2" key="1">
    <citation type="submission" date="2015-11" db="EMBL/GenBank/DDBJ databases">
        <title>De novo transcriptome assembly of four potential Pierce s Disease insect vectors from Arizona vineyards.</title>
        <authorList>
            <person name="Tassone E.E."/>
        </authorList>
    </citation>
    <scope>NUCLEOTIDE SEQUENCE</scope>
</reference>
<accession>A0A1B6H213</accession>
<keyword evidence="1" id="KW-0175">Coiled coil</keyword>
<dbReference type="AlphaFoldDB" id="A0A1B6H213"/>
<protein>
    <submittedName>
        <fullName evidence="2">Uncharacterized protein</fullName>
    </submittedName>
</protein>
<feature type="coiled-coil region" evidence="1">
    <location>
        <begin position="8"/>
        <end position="35"/>
    </location>
</feature>
<name>A0A1B6H213_9HEMI</name>
<evidence type="ECO:0000256" key="1">
    <source>
        <dbReference type="SAM" id="Coils"/>
    </source>
</evidence>
<evidence type="ECO:0000313" key="2">
    <source>
        <dbReference type="EMBL" id="JAS68726.1"/>
    </source>
</evidence>
<organism evidence="2">
    <name type="scientific">Cuerna arida</name>
    <dbReference type="NCBI Taxonomy" id="1464854"/>
    <lineage>
        <taxon>Eukaryota</taxon>
        <taxon>Metazoa</taxon>
        <taxon>Ecdysozoa</taxon>
        <taxon>Arthropoda</taxon>
        <taxon>Hexapoda</taxon>
        <taxon>Insecta</taxon>
        <taxon>Pterygota</taxon>
        <taxon>Neoptera</taxon>
        <taxon>Paraneoptera</taxon>
        <taxon>Hemiptera</taxon>
        <taxon>Auchenorrhyncha</taxon>
        <taxon>Membracoidea</taxon>
        <taxon>Cicadellidae</taxon>
        <taxon>Cicadellinae</taxon>
        <taxon>Proconiini</taxon>
        <taxon>Cuerna</taxon>
    </lineage>
</organism>
<gene>
    <name evidence="2" type="ORF">g.12871</name>
</gene>